<feature type="domain" description="HD/PDEase" evidence="1">
    <location>
        <begin position="25"/>
        <end position="138"/>
    </location>
</feature>
<proteinExistence type="predicted"/>
<keyword evidence="3" id="KW-1185">Reference proteome</keyword>
<dbReference type="RefSeq" id="WP_227179280.1">
    <property type="nucleotide sequence ID" value="NZ_JAJBZT010000002.1"/>
</dbReference>
<comment type="caution">
    <text evidence="2">The sequence shown here is derived from an EMBL/GenBank/DDBJ whole genome shotgun (WGS) entry which is preliminary data.</text>
</comment>
<evidence type="ECO:0000313" key="3">
    <source>
        <dbReference type="Proteomes" id="UP001165395"/>
    </source>
</evidence>
<accession>A0ABS8D458</accession>
<dbReference type="InterPro" id="IPR052194">
    <property type="entry name" value="MESH1"/>
</dbReference>
<gene>
    <name evidence="2" type="ORF">LIN78_05370</name>
</gene>
<evidence type="ECO:0000313" key="2">
    <source>
        <dbReference type="EMBL" id="MCB6182977.1"/>
    </source>
</evidence>
<dbReference type="Pfam" id="PF13328">
    <property type="entry name" value="HD_4"/>
    <property type="match status" value="1"/>
</dbReference>
<dbReference type="EMBL" id="JAJBZT010000002">
    <property type="protein sequence ID" value="MCB6182977.1"/>
    <property type="molecule type" value="Genomic_DNA"/>
</dbReference>
<reference evidence="2" key="1">
    <citation type="submission" date="2021-10" db="EMBL/GenBank/DDBJ databases">
        <title>The complete genome sequence of Leeia sp. TBRC 13508.</title>
        <authorList>
            <person name="Charoenyingcharoen P."/>
            <person name="Yukphan P."/>
        </authorList>
    </citation>
    <scope>NUCLEOTIDE SEQUENCE</scope>
    <source>
        <strain evidence="2">TBRC 13508</strain>
    </source>
</reference>
<name>A0ABS8D458_9NEIS</name>
<dbReference type="SUPFAM" id="SSF109604">
    <property type="entry name" value="HD-domain/PDEase-like"/>
    <property type="match status" value="1"/>
</dbReference>
<dbReference type="SMART" id="SM00471">
    <property type="entry name" value="HDc"/>
    <property type="match status" value="1"/>
</dbReference>
<protein>
    <submittedName>
        <fullName evidence="2">HD domain-containing protein</fullName>
    </submittedName>
</protein>
<dbReference type="Gene3D" id="1.10.3210.10">
    <property type="entry name" value="Hypothetical protein af1432"/>
    <property type="match status" value="1"/>
</dbReference>
<organism evidence="2 3">
    <name type="scientific">Leeia speluncae</name>
    <dbReference type="NCBI Taxonomy" id="2884804"/>
    <lineage>
        <taxon>Bacteria</taxon>
        <taxon>Pseudomonadati</taxon>
        <taxon>Pseudomonadota</taxon>
        <taxon>Betaproteobacteria</taxon>
        <taxon>Neisseriales</taxon>
        <taxon>Leeiaceae</taxon>
        <taxon>Leeia</taxon>
    </lineage>
</organism>
<dbReference type="PANTHER" id="PTHR46246">
    <property type="entry name" value="GUANOSINE-3',5'-BIS(DIPHOSPHATE) 3'-PYROPHOSPHOHYDROLASE MESH1"/>
    <property type="match status" value="1"/>
</dbReference>
<dbReference type="InterPro" id="IPR003607">
    <property type="entry name" value="HD/PDEase_dom"/>
</dbReference>
<sequence>MLTPRFSAAVSFAVTAHGDQCRKGGNIPYVSHLLAVAGLVLEHGGSEDEAIAGLLHDVLEDVGEELATDIEAQFGTAVLEIVSACSDSIEGLDRGAASWRQRKELYLTNLPNKSPSALLVTACDKLHNARSLLSDFYQIGFSVFDRFNAGMDATLWYQQSIASALRQYYPSPVSDELARVVDELIQQVQMGSV</sequence>
<dbReference type="Proteomes" id="UP001165395">
    <property type="component" value="Unassembled WGS sequence"/>
</dbReference>
<dbReference type="PANTHER" id="PTHR46246:SF1">
    <property type="entry name" value="GUANOSINE-3',5'-BIS(DIPHOSPHATE) 3'-PYROPHOSPHOHYDROLASE MESH1"/>
    <property type="match status" value="1"/>
</dbReference>
<evidence type="ECO:0000259" key="1">
    <source>
        <dbReference type="SMART" id="SM00471"/>
    </source>
</evidence>